<feature type="compositionally biased region" description="Pro residues" evidence="2">
    <location>
        <begin position="1232"/>
        <end position="1248"/>
    </location>
</feature>
<feature type="region of interest" description="Disordered" evidence="2">
    <location>
        <begin position="1228"/>
        <end position="1248"/>
    </location>
</feature>
<dbReference type="Proteomes" id="UP000587462">
    <property type="component" value="Unassembled WGS sequence"/>
</dbReference>
<evidence type="ECO:0000259" key="3">
    <source>
        <dbReference type="PROSITE" id="PS52004"/>
    </source>
</evidence>
<dbReference type="InterPro" id="IPR014031">
    <property type="entry name" value="Ketoacyl_synth_C"/>
</dbReference>
<dbReference type="Pfam" id="PF07977">
    <property type="entry name" value="FabA"/>
    <property type="match status" value="2"/>
</dbReference>
<dbReference type="SUPFAM" id="SSF53901">
    <property type="entry name" value="Thiolase-like"/>
    <property type="match status" value="4"/>
</dbReference>
<feature type="region of interest" description="Disordered" evidence="2">
    <location>
        <begin position="440"/>
        <end position="590"/>
    </location>
</feature>
<evidence type="ECO:0000256" key="1">
    <source>
        <dbReference type="RuleBase" id="RU003694"/>
    </source>
</evidence>
<feature type="compositionally biased region" description="Basic and acidic residues" evidence="2">
    <location>
        <begin position="525"/>
        <end position="542"/>
    </location>
</feature>
<dbReference type="Gene3D" id="3.10.129.110">
    <property type="entry name" value="Polyketide synthase dehydratase"/>
    <property type="match status" value="1"/>
</dbReference>
<keyword evidence="5" id="KW-1185">Reference proteome</keyword>
<dbReference type="PROSITE" id="PS52004">
    <property type="entry name" value="KS3_2"/>
    <property type="match status" value="1"/>
</dbReference>
<dbReference type="InterPro" id="IPR016039">
    <property type="entry name" value="Thiolase-like"/>
</dbReference>
<dbReference type="Gene3D" id="3.10.129.10">
    <property type="entry name" value="Hotdog Thioesterase"/>
    <property type="match status" value="2"/>
</dbReference>
<comment type="caution">
    <text evidence="4">The sequence shown here is derived from an EMBL/GenBank/DDBJ whole genome shotgun (WGS) entry which is preliminary data.</text>
</comment>
<dbReference type="RefSeq" id="WP_171086860.1">
    <property type="nucleotide sequence ID" value="NZ_BNBU01000001.1"/>
</dbReference>
<dbReference type="GO" id="GO:0016747">
    <property type="term" value="F:acyltransferase activity, transferring groups other than amino-acyl groups"/>
    <property type="evidence" value="ECO:0007669"/>
    <property type="project" value="UniProtKB-ARBA"/>
</dbReference>
<feature type="region of interest" description="Disordered" evidence="2">
    <location>
        <begin position="32"/>
        <end position="63"/>
    </location>
</feature>
<dbReference type="Pfam" id="PF00109">
    <property type="entry name" value="ketoacyl-synt"/>
    <property type="match status" value="2"/>
</dbReference>
<feature type="compositionally biased region" description="Basic and acidic residues" evidence="2">
    <location>
        <begin position="497"/>
        <end position="517"/>
    </location>
</feature>
<reference evidence="4 5" key="1">
    <citation type="submission" date="2020-04" db="EMBL/GenBank/DDBJ databases">
        <title>Draft Genome Sequence of Streptomyces morookaense DSM 40503, an 8-azaguanine-producing strain.</title>
        <authorList>
            <person name="Qi J."/>
            <person name="Gao J.-M."/>
        </authorList>
    </citation>
    <scope>NUCLEOTIDE SEQUENCE [LARGE SCALE GENOMIC DNA]</scope>
    <source>
        <strain evidence="4 5">DSM 40503</strain>
    </source>
</reference>
<feature type="compositionally biased region" description="Basic and acidic residues" evidence="2">
    <location>
        <begin position="458"/>
        <end position="470"/>
    </location>
</feature>
<dbReference type="PANTHER" id="PTHR43074">
    <property type="entry name" value="OMEGA-3 POLYUNSATURATED FATTY ACID SYNTHASE PFAB-RELATED"/>
    <property type="match status" value="1"/>
</dbReference>
<protein>
    <recommendedName>
        <fullName evidence="3">Ketosynthase family 3 (KS3) domain-containing protein</fullName>
    </recommendedName>
</protein>
<dbReference type="CDD" id="cd00833">
    <property type="entry name" value="PKS"/>
    <property type="match status" value="1"/>
</dbReference>
<accession>A0A7Y7BA07</accession>
<organism evidence="4 5">
    <name type="scientific">Streptomyces morookaense</name>
    <name type="common">Streptoverticillium morookaense</name>
    <dbReference type="NCBI Taxonomy" id="1970"/>
    <lineage>
        <taxon>Bacteria</taxon>
        <taxon>Bacillati</taxon>
        <taxon>Actinomycetota</taxon>
        <taxon>Actinomycetes</taxon>
        <taxon>Kitasatosporales</taxon>
        <taxon>Streptomycetaceae</taxon>
        <taxon>Streptomyces</taxon>
    </lineage>
</organism>
<gene>
    <name evidence="4" type="ORF">HG542_29680</name>
</gene>
<keyword evidence="1" id="KW-0808">Transferase</keyword>
<dbReference type="InterPro" id="IPR020841">
    <property type="entry name" value="PKS_Beta-ketoAc_synthase_dom"/>
</dbReference>
<feature type="compositionally biased region" description="Basic and acidic residues" evidence="2">
    <location>
        <begin position="566"/>
        <end position="577"/>
    </location>
</feature>
<dbReference type="PANTHER" id="PTHR43074:SF1">
    <property type="entry name" value="BETA-KETOACYL SYNTHASE FAMILY PROTEIN-RELATED"/>
    <property type="match status" value="1"/>
</dbReference>
<evidence type="ECO:0000313" key="4">
    <source>
        <dbReference type="EMBL" id="NVK81788.1"/>
    </source>
</evidence>
<dbReference type="SMART" id="SM00825">
    <property type="entry name" value="PKS_KS"/>
    <property type="match status" value="1"/>
</dbReference>
<dbReference type="InterPro" id="IPR052568">
    <property type="entry name" value="PKS-FAS_Synthase"/>
</dbReference>
<feature type="domain" description="Ketosynthase family 3 (KS3)" evidence="3">
    <location>
        <begin position="3"/>
        <end position="439"/>
    </location>
</feature>
<dbReference type="InterPro" id="IPR013114">
    <property type="entry name" value="FabA_FabZ"/>
</dbReference>
<dbReference type="InterPro" id="IPR014030">
    <property type="entry name" value="Ketoacyl_synth_N"/>
</dbReference>
<dbReference type="Pfam" id="PF02801">
    <property type="entry name" value="Ketoacyl-synt_C"/>
    <property type="match status" value="1"/>
</dbReference>
<name>A0A7Y7BA07_STRMO</name>
<proteinExistence type="inferred from homology"/>
<evidence type="ECO:0000313" key="5">
    <source>
        <dbReference type="Proteomes" id="UP000587462"/>
    </source>
</evidence>
<dbReference type="InterPro" id="IPR042104">
    <property type="entry name" value="PKS_dehydratase_sf"/>
</dbReference>
<dbReference type="InterPro" id="IPR029069">
    <property type="entry name" value="HotDog_dom_sf"/>
</dbReference>
<feature type="compositionally biased region" description="Basic and acidic residues" evidence="2">
    <location>
        <begin position="477"/>
        <end position="490"/>
    </location>
</feature>
<dbReference type="EMBL" id="JABBXF010000093">
    <property type="protein sequence ID" value="NVK81788.1"/>
    <property type="molecule type" value="Genomic_DNA"/>
</dbReference>
<comment type="similarity">
    <text evidence="1">Belongs to the thiolase-like superfamily. Beta-ketoacyl-ACP synthases family.</text>
</comment>
<dbReference type="SUPFAM" id="SSF54637">
    <property type="entry name" value="Thioesterase/thiol ester dehydrase-isomerase"/>
    <property type="match status" value="2"/>
</dbReference>
<sequence>MGFEPIAVVGRGCVLPGALTPGRFWENVAAGRSALGPAPPGRRRLPPGSDIRAGTTPDGRDGVPCDAGGYVHGFADAFDPTGFALDSADIRRLDELVPWVLHAGRQALHEAGHPGPAPHGTGLVLGNLCHPSDAAARHAEHVWARYQQPPVREALLGIAGSPPDPRNRFSSGLPALLAARALSLDAGAFALDAACASALYAVKLACDRLHDRTARLMLAGAVNRADNLLVHSGFAVVSALSATGRSRPFHRDADGIVPAEGAALVALMRLADALAEDRPVLAVIRGIGLGNDGRSTGFLSPDPAGQERAMRLAYAAAGLDPATVGLLECHATGTAVGDAAEITATGRVFAGHSGLPIGSVKSNVGHLLAPAGAAGLLKVIGALATGLRPPTLGADVPAPALAGQPLRLLTTAEDWPGPRRAAVSAFGFGGANAHLIVDAWDGTGAQPPPPPPPAGGHHRGEPGADRRRDAGGAVGRGGDDETATGHDPDHAPVNGHHPHEPSTSHHRAEPGADHRPNPEPTLLPHRQDDQAAVGHRPDEPSVAHHPGTPTTPRPPDAGPAARHRRCGEDAAGHRPDRGSPAGPRPPGGPVAVVALAVRTGDDADTTAAFTRAVLTGRATRAPRTAVSTALDGLRFPPVDLADTLPQQILVLDAAREAARGLAFPRERTAVLIGMGDDPRIPRYALRRRITAAWEQAGLPDPPGTADRLREACHAPVSAAAAIGSLPNVVANRINAQLDLAGPGFTVSCEEASGLVALRLAARALRAREADAALVGAVDLSHDEVHTAALDGLGLSRAPGDAAVVLVLKRLAEAERDGDHVLALLDDDAGRAEPDLRFGANVADEGVCDVTGMFGSAHAACGLLAVATAVTALHHRVRPRPVAGAEPAPDVETAEVVVPVLAGPVHRVRLRAAAVADAEAPAPDAGPDGPRVGVPAHVPPLRFPEPGPPPGVMEPAPALPPVLDGATPVLVPAGAGGGDPAMTAALRHGARVRALHQDHLAARTHAHVHFLHGRRRLTAALAAAPPQALTVPARPIAPAPPGPVLGRAELERLVTGPVSAVLGAAFRPLDGRARRNRPPAPPFLLLDRILGIDGRPASLGTGTIRSETELPPGSWFLGADGRMPAALLTETCQANQVLLGWLGLDLLHSGDRVYRALGCEVTFHGSLPRAGETLRHDIRVERHVRHPQGALLTVFHADCRVGDELRFTVRNAQAGLFTDAELAAADGVRWQPPAAPPPDVPHDPPPPPPAVPRGFPAEAVRAFADGRPHDCFGPGWSRARDHRRTPRIDPGRLLMIDRVTGWDPAGGAWGRGLLRAEADIRPDAWYFAAHFPNDPCVPGSLMMHGALQAMAFQLAALGLTLDHDGARFEPVPGLTAVTRCRRQATPAHRTLVYEVHTAGVVAGPEPALYADVLVSVDGIPALHGQGLALRLVPDSGPPVRTGRREETVDPDTDTWVRDHCPTLTVPVLPMMSVVDRLAAAACDATGNGPEGLALRDVRIRQWLTVDRPLRLTTQVRTVPGGAELTLLRCRRADPVAQFEPAASARLDLTGTRQRPRPFPPLTDAAPTPLPYATGAVFHGPAFHYVTSLSTGSTGATAVLDAGHPGVPRGRLHQGLLDGALHIAPFSELWRWAPEAAADGSLAYPWRLESFDFYEQLPHTGPVTAEARFRGFHPDGPSFPLIDFQLQAGGRVLAAFRLIAILLGGGPHGRIPLADRLAFARDRRYLRGAGVSRTEQGVTTLTLAEAERHDWLPGTVQTLYGLPTDVPLADHLAALAVKDHVARLARVHPCTVQTAPDLRSARTDNGTGRRYGIVVTREGDGVRVVTADGPG</sequence>
<dbReference type="Gene3D" id="3.40.47.10">
    <property type="match status" value="2"/>
</dbReference>
<evidence type="ECO:0000256" key="2">
    <source>
        <dbReference type="SAM" id="MobiDB-lite"/>
    </source>
</evidence>